<proteinExistence type="predicted"/>
<feature type="transmembrane region" description="Helical" evidence="1">
    <location>
        <begin position="18"/>
        <end position="35"/>
    </location>
</feature>
<sequence>MRGVLSHLTPGATVRSPNIAGSVYGLILTASVIAASSESHGDIAGRIALFTGTTLVIFWGAHCYAQTLGAWADRRETPTPRAVLTIMRREWTMVSAGIPPLLVLVIGGTVRASSDRGAINAALALVLVELALACGYTAYRAGAGVRGRIIATAIGVAMAGVVILLKTLVH</sequence>
<keyword evidence="1" id="KW-0472">Membrane</keyword>
<dbReference type="AlphaFoldDB" id="A0A6J7HD30"/>
<feature type="transmembrane region" description="Helical" evidence="1">
    <location>
        <begin position="117"/>
        <end position="139"/>
    </location>
</feature>
<organism evidence="2">
    <name type="scientific">freshwater metagenome</name>
    <dbReference type="NCBI Taxonomy" id="449393"/>
    <lineage>
        <taxon>unclassified sequences</taxon>
        <taxon>metagenomes</taxon>
        <taxon>ecological metagenomes</taxon>
    </lineage>
</organism>
<keyword evidence="1" id="KW-0812">Transmembrane</keyword>
<accession>A0A6J7HD30</accession>
<reference evidence="2" key="1">
    <citation type="submission" date="2020-05" db="EMBL/GenBank/DDBJ databases">
        <authorList>
            <person name="Chiriac C."/>
            <person name="Salcher M."/>
            <person name="Ghai R."/>
            <person name="Kavagutti S V."/>
        </authorList>
    </citation>
    <scope>NUCLEOTIDE SEQUENCE</scope>
</reference>
<feature type="transmembrane region" description="Helical" evidence="1">
    <location>
        <begin position="47"/>
        <end position="71"/>
    </location>
</feature>
<keyword evidence="1" id="KW-1133">Transmembrane helix</keyword>
<dbReference type="EMBL" id="CAFBMX010000002">
    <property type="protein sequence ID" value="CAB4918881.1"/>
    <property type="molecule type" value="Genomic_DNA"/>
</dbReference>
<protein>
    <submittedName>
        <fullName evidence="2">Unannotated protein</fullName>
    </submittedName>
</protein>
<evidence type="ECO:0000256" key="1">
    <source>
        <dbReference type="SAM" id="Phobius"/>
    </source>
</evidence>
<evidence type="ECO:0000313" key="2">
    <source>
        <dbReference type="EMBL" id="CAB4918881.1"/>
    </source>
</evidence>
<gene>
    <name evidence="2" type="ORF">UFOPK3674_00408</name>
</gene>
<name>A0A6J7HD30_9ZZZZ</name>
<feature type="transmembrane region" description="Helical" evidence="1">
    <location>
        <begin position="91"/>
        <end position="110"/>
    </location>
</feature>
<feature type="transmembrane region" description="Helical" evidence="1">
    <location>
        <begin position="145"/>
        <end position="165"/>
    </location>
</feature>